<dbReference type="InterPro" id="IPR050696">
    <property type="entry name" value="FtsA/MreB"/>
</dbReference>
<dbReference type="InterPro" id="IPR003494">
    <property type="entry name" value="SHS2_FtsA"/>
</dbReference>
<organism evidence="2 3">
    <name type="scientific">Pseudomonas cichorii</name>
    <dbReference type="NCBI Taxonomy" id="36746"/>
    <lineage>
        <taxon>Bacteria</taxon>
        <taxon>Pseudomonadati</taxon>
        <taxon>Pseudomonadota</taxon>
        <taxon>Gammaproteobacteria</taxon>
        <taxon>Pseudomonadales</taxon>
        <taxon>Pseudomonadaceae</taxon>
        <taxon>Pseudomonas</taxon>
    </lineage>
</organism>
<dbReference type="InterPro" id="IPR043129">
    <property type="entry name" value="ATPase_NBD"/>
</dbReference>
<accession>A0A3M4VJ16</accession>
<gene>
    <name evidence="2" type="ORF">ALP84_05136</name>
</gene>
<dbReference type="InterPro" id="IPR005883">
    <property type="entry name" value="PilM"/>
</dbReference>
<dbReference type="PANTHER" id="PTHR32432:SF3">
    <property type="entry name" value="ETHANOLAMINE UTILIZATION PROTEIN EUTJ"/>
    <property type="match status" value="1"/>
</dbReference>
<dbReference type="Proteomes" id="UP000278332">
    <property type="component" value="Unassembled WGS sequence"/>
</dbReference>
<dbReference type="FunFam" id="3.30.420.40:FF:000149">
    <property type="entry name" value="Type IV pilus assembly protein PilM"/>
    <property type="match status" value="1"/>
</dbReference>
<dbReference type="CDD" id="cd24049">
    <property type="entry name" value="ASKHA_NBD_PilM"/>
    <property type="match status" value="1"/>
</dbReference>
<sequence>MSRLLTMAQAKNYAVSGGKLIGILVVFELFGKKANTLLGIDISSTSVKLLELSRSGTRYKVESYAVEPLPANAVVEKNIAELEGVGQALSRVLVKAKTNAKIVAVAVAGSAVITKTIEMDAGLSDDDMENQLKLEADQYIPYPLEEVAIDFEVQGYSARNPERVEVLLAACRKENVEVREAALALAGLTARVVDVEAYALERSFGLLSAQLGNDHDQLTVAVVDIGATMTTLSVLHHGRIIYTREQLFGGRQLTEEIQRRYGLSMEEAGLAKKQGGLSDDYVSEVLNPFKDALVQQVSRSLQFFFAAGQYNTVDYIMLAGGTASIPGLEHLIQKRLGTPTLVANPFADMALSSKVNAGALASDAPALMIACGLALRSFD</sequence>
<evidence type="ECO:0000313" key="3">
    <source>
        <dbReference type="Proteomes" id="UP000278332"/>
    </source>
</evidence>
<dbReference type="Pfam" id="PF11104">
    <property type="entry name" value="PilM_2"/>
    <property type="match status" value="1"/>
</dbReference>
<name>A0A3M4VJ16_PSECI</name>
<evidence type="ECO:0000259" key="1">
    <source>
        <dbReference type="SMART" id="SM00842"/>
    </source>
</evidence>
<dbReference type="SMART" id="SM00842">
    <property type="entry name" value="FtsA"/>
    <property type="match status" value="1"/>
</dbReference>
<dbReference type="Gene3D" id="3.30.420.40">
    <property type="match status" value="2"/>
</dbReference>
<dbReference type="FunFam" id="3.30.1490.300:FF:000001">
    <property type="entry name" value="Type 4 fimbrial biogenesis protein PilM"/>
    <property type="match status" value="1"/>
</dbReference>
<dbReference type="NCBIfam" id="TIGR01175">
    <property type="entry name" value="pilM"/>
    <property type="match status" value="1"/>
</dbReference>
<protein>
    <submittedName>
        <fullName evidence="2">Type IV pilus assembly protein PilM</fullName>
    </submittedName>
</protein>
<proteinExistence type="predicted"/>
<dbReference type="SUPFAM" id="SSF53067">
    <property type="entry name" value="Actin-like ATPase domain"/>
    <property type="match status" value="2"/>
</dbReference>
<dbReference type="PANTHER" id="PTHR32432">
    <property type="entry name" value="CELL DIVISION PROTEIN FTSA-RELATED"/>
    <property type="match status" value="1"/>
</dbReference>
<comment type="caution">
    <text evidence="2">The sequence shown here is derived from an EMBL/GenBank/DDBJ whole genome shotgun (WGS) entry which is preliminary data.</text>
</comment>
<reference evidence="2 3" key="1">
    <citation type="submission" date="2018-08" db="EMBL/GenBank/DDBJ databases">
        <title>Recombination of ecologically and evolutionarily significant loci maintains genetic cohesion in the Pseudomonas syringae species complex.</title>
        <authorList>
            <person name="Dillon M."/>
            <person name="Thakur S."/>
            <person name="Almeida R.N.D."/>
            <person name="Weir B.S."/>
            <person name="Guttman D.S."/>
        </authorList>
    </citation>
    <scope>NUCLEOTIDE SEQUENCE [LARGE SCALE GENOMIC DNA]</scope>
    <source>
        <strain evidence="2 3">ICMP 6917</strain>
    </source>
</reference>
<dbReference type="AlphaFoldDB" id="A0A3M4VJ16"/>
<evidence type="ECO:0000313" key="2">
    <source>
        <dbReference type="EMBL" id="RMR51830.1"/>
    </source>
</evidence>
<dbReference type="Gene3D" id="3.30.1490.300">
    <property type="match status" value="1"/>
</dbReference>
<dbReference type="PIRSF" id="PIRSF019169">
    <property type="entry name" value="PilM"/>
    <property type="match status" value="1"/>
</dbReference>
<feature type="domain" description="SHS2" evidence="1">
    <location>
        <begin position="37"/>
        <end position="204"/>
    </location>
</feature>
<dbReference type="GO" id="GO:0051301">
    <property type="term" value="P:cell division"/>
    <property type="evidence" value="ECO:0007669"/>
    <property type="project" value="InterPro"/>
</dbReference>
<dbReference type="EMBL" id="RBRY01000154">
    <property type="protein sequence ID" value="RMR51830.1"/>
    <property type="molecule type" value="Genomic_DNA"/>
</dbReference>